<dbReference type="InterPro" id="IPR050445">
    <property type="entry name" value="Bact_polysacc_biosynth/exp"/>
</dbReference>
<feature type="transmembrane region" description="Helical" evidence="3">
    <location>
        <begin position="184"/>
        <end position="207"/>
    </location>
</feature>
<evidence type="ECO:0000256" key="2">
    <source>
        <dbReference type="SAM" id="MobiDB-lite"/>
    </source>
</evidence>
<keyword evidence="3" id="KW-1133">Transmembrane helix</keyword>
<dbReference type="EMBL" id="BMKA01000003">
    <property type="protein sequence ID" value="GGA22596.1"/>
    <property type="molecule type" value="Genomic_DNA"/>
</dbReference>
<reference evidence="4" key="2">
    <citation type="submission" date="2020-09" db="EMBL/GenBank/DDBJ databases">
        <authorList>
            <person name="Sun Q."/>
            <person name="Zhou Y."/>
        </authorList>
    </citation>
    <scope>NUCLEOTIDE SEQUENCE</scope>
    <source>
        <strain evidence="4">CGMCC 1.15880</strain>
    </source>
</reference>
<evidence type="ECO:0000313" key="4">
    <source>
        <dbReference type="EMBL" id="GGA22596.1"/>
    </source>
</evidence>
<dbReference type="Proteomes" id="UP000628017">
    <property type="component" value="Unassembled WGS sequence"/>
</dbReference>
<comment type="caution">
    <text evidence="4">The sequence shown here is derived from an EMBL/GenBank/DDBJ whole genome shotgun (WGS) entry which is preliminary data.</text>
</comment>
<dbReference type="GO" id="GO:0005886">
    <property type="term" value="C:plasma membrane"/>
    <property type="evidence" value="ECO:0007669"/>
    <property type="project" value="TreeGrafter"/>
</dbReference>
<dbReference type="GO" id="GO:0004713">
    <property type="term" value="F:protein tyrosine kinase activity"/>
    <property type="evidence" value="ECO:0007669"/>
    <property type="project" value="TreeGrafter"/>
</dbReference>
<evidence type="ECO:0000313" key="5">
    <source>
        <dbReference type="Proteomes" id="UP000628017"/>
    </source>
</evidence>
<feature type="region of interest" description="Disordered" evidence="2">
    <location>
        <begin position="1"/>
        <end position="55"/>
    </location>
</feature>
<dbReference type="PANTHER" id="PTHR32309:SF13">
    <property type="entry name" value="FERRIC ENTEROBACTIN TRANSPORT PROTEIN FEPE"/>
    <property type="match status" value="1"/>
</dbReference>
<feature type="compositionally biased region" description="Polar residues" evidence="2">
    <location>
        <begin position="1"/>
        <end position="17"/>
    </location>
</feature>
<feature type="coiled-coil region" evidence="1">
    <location>
        <begin position="352"/>
        <end position="444"/>
    </location>
</feature>
<name>A0A916QZ63_9RHOB</name>
<feature type="compositionally biased region" description="Basic and acidic residues" evidence="2">
    <location>
        <begin position="35"/>
        <end position="46"/>
    </location>
</feature>
<feature type="transmembrane region" description="Helical" evidence="3">
    <location>
        <begin position="519"/>
        <end position="539"/>
    </location>
</feature>
<sequence length="545" mass="60281">MRGGSQPNGNDPASTSGEGADSTAPQQQIQMRQQRQADAERHHMSSDDADFNRQGNQQVMNAAGARELTAREEIEQIKKENLTGRQLRIARRLAQRNNLSPTSDLDAVRLLRRQGVDPFGRQDMANVLTPVEGADEPGPGVALPATVRKTPVSDHKPQVIDDDSREQEVRKIQRDLVKRRRKRLGILFIKLACYVFLPTLLAGYYFYKVATPMYATYTEFVIQSADAPGVTGASGLFSGSPLETVTDSITVQGYLTSRDAMLRLDEDPGFRQLFQAESIDVLQRLEADATNEDAYKVYKKRVIIGFDPTEGVIKMEVVAPSPEASKAISQALIGYAEEQVDQLTARLRGDQMTGAREIYEEAEAKMEAAYDEVARLQRQTATLDTAGENALIMSQIGELESQLTAKQLELARLTANTRPNVTKVRVLEDEITLLQGKVDEKRNEVSQGVGNNESLVDINAELNKAQSKLVVRQQLVAAALQNLESARVEASRQTRYISRGVSPVTPDKATYPRAFENTLLALIVFAGIYLMLSLTVSILREQVTT</sequence>
<keyword evidence="5" id="KW-1185">Reference proteome</keyword>
<dbReference type="InterPro" id="IPR018108">
    <property type="entry name" value="MCP_transmembrane"/>
</dbReference>
<keyword evidence="3" id="KW-0472">Membrane</keyword>
<organism evidence="4 5">
    <name type="scientific">Neptunicoccus cionae</name>
    <dbReference type="NCBI Taxonomy" id="2035344"/>
    <lineage>
        <taxon>Bacteria</taxon>
        <taxon>Pseudomonadati</taxon>
        <taxon>Pseudomonadota</taxon>
        <taxon>Alphaproteobacteria</taxon>
        <taxon>Rhodobacterales</taxon>
        <taxon>Paracoccaceae</taxon>
        <taxon>Neptunicoccus</taxon>
    </lineage>
</organism>
<evidence type="ECO:0000256" key="1">
    <source>
        <dbReference type="SAM" id="Coils"/>
    </source>
</evidence>
<proteinExistence type="predicted"/>
<keyword evidence="3" id="KW-0812">Transmembrane</keyword>
<gene>
    <name evidence="4" type="primary">kpsE</name>
    <name evidence="4" type="ORF">GCM10011498_24220</name>
</gene>
<evidence type="ECO:0000256" key="3">
    <source>
        <dbReference type="SAM" id="Phobius"/>
    </source>
</evidence>
<keyword evidence="1" id="KW-0175">Coiled coil</keyword>
<dbReference type="Gene3D" id="1.20.120.1490">
    <property type="match status" value="1"/>
</dbReference>
<dbReference type="AlphaFoldDB" id="A0A916QZ63"/>
<protein>
    <submittedName>
        <fullName evidence="4">Capsule polysaccharide transporter</fullName>
    </submittedName>
</protein>
<dbReference type="PROSITE" id="PS50920">
    <property type="entry name" value="SOLCAR"/>
    <property type="match status" value="1"/>
</dbReference>
<dbReference type="PANTHER" id="PTHR32309">
    <property type="entry name" value="TYROSINE-PROTEIN KINASE"/>
    <property type="match status" value="1"/>
</dbReference>
<reference evidence="4" key="1">
    <citation type="journal article" date="2014" name="Int. J. Syst. Evol. Microbiol.">
        <title>Complete genome sequence of Corynebacterium casei LMG S-19264T (=DSM 44701T), isolated from a smear-ripened cheese.</title>
        <authorList>
            <consortium name="US DOE Joint Genome Institute (JGI-PGF)"/>
            <person name="Walter F."/>
            <person name="Albersmeier A."/>
            <person name="Kalinowski J."/>
            <person name="Ruckert C."/>
        </authorList>
    </citation>
    <scope>NUCLEOTIDE SEQUENCE</scope>
    <source>
        <strain evidence="4">CGMCC 1.15880</strain>
    </source>
</reference>
<accession>A0A916QZ63</accession>